<organism evidence="9 10">
    <name type="scientific">Metapseudomonas boanensis</name>
    <dbReference type="NCBI Taxonomy" id="2822138"/>
    <lineage>
        <taxon>Bacteria</taxon>
        <taxon>Pseudomonadati</taxon>
        <taxon>Pseudomonadota</taxon>
        <taxon>Gammaproteobacteria</taxon>
        <taxon>Pseudomonadales</taxon>
        <taxon>Pseudomonadaceae</taxon>
        <taxon>Metapseudomonas</taxon>
    </lineage>
</organism>
<dbReference type="Proteomes" id="UP001519667">
    <property type="component" value="Unassembled WGS sequence"/>
</dbReference>
<feature type="transmembrane region" description="Helical" evidence="8">
    <location>
        <begin position="521"/>
        <end position="539"/>
    </location>
</feature>
<keyword evidence="2" id="KW-0813">Transport</keyword>
<dbReference type="PANTHER" id="PTHR30509">
    <property type="entry name" value="P-HYDROXYBENZOIC ACID EFFLUX PUMP SUBUNIT-RELATED"/>
    <property type="match status" value="1"/>
</dbReference>
<keyword evidence="4 8" id="KW-0812">Transmembrane</keyword>
<evidence type="ECO:0000256" key="6">
    <source>
        <dbReference type="ARBA" id="ARBA00023136"/>
    </source>
</evidence>
<comment type="caution">
    <text evidence="9">The sequence shown here is derived from an EMBL/GenBank/DDBJ whole genome shotgun (WGS) entry which is preliminary data.</text>
</comment>
<evidence type="ECO:0000256" key="7">
    <source>
        <dbReference type="SAM" id="MobiDB-lite"/>
    </source>
</evidence>
<feature type="transmembrane region" description="Helical" evidence="8">
    <location>
        <begin position="471"/>
        <end position="490"/>
    </location>
</feature>
<feature type="transmembrane region" description="Helical" evidence="8">
    <location>
        <begin position="147"/>
        <end position="168"/>
    </location>
</feature>
<dbReference type="RefSeq" id="WP_215368471.1">
    <property type="nucleotide sequence ID" value="NZ_JAGTIS010000001.1"/>
</dbReference>
<feature type="transmembrane region" description="Helical" evidence="8">
    <location>
        <begin position="118"/>
        <end position="135"/>
    </location>
</feature>
<feature type="transmembrane region" description="Helical" evidence="8">
    <location>
        <begin position="551"/>
        <end position="569"/>
    </location>
</feature>
<feature type="transmembrane region" description="Helical" evidence="8">
    <location>
        <begin position="441"/>
        <end position="459"/>
    </location>
</feature>
<evidence type="ECO:0000256" key="5">
    <source>
        <dbReference type="ARBA" id="ARBA00022989"/>
    </source>
</evidence>
<feature type="region of interest" description="Disordered" evidence="7">
    <location>
        <begin position="266"/>
        <end position="294"/>
    </location>
</feature>
<keyword evidence="5 8" id="KW-1133">Transmembrane helix</keyword>
<evidence type="ECO:0000256" key="3">
    <source>
        <dbReference type="ARBA" id="ARBA00022475"/>
    </source>
</evidence>
<accession>A0ABS5XBW8</accession>
<keyword evidence="10" id="KW-1185">Reference proteome</keyword>
<comment type="subcellular location">
    <subcellularLocation>
        <location evidence="1">Cell membrane</location>
        <topology evidence="1">Multi-pass membrane protein</topology>
    </subcellularLocation>
</comment>
<dbReference type="InterPro" id="IPR006726">
    <property type="entry name" value="PHBA_efflux_AaeB/fusaric-R"/>
</dbReference>
<sequence length="754" mass="82690">MASTFKRALAEWARNDGLTWAFIFKTLLTAFLALWLAYRLELPQPGTVLVTVFIVMQPQSGQVLAKSFYRIIGTLLGLAVMVALIALFNQERVLFMLSLAIWIGLCTAGAARYRDFRGYACVLAGYTAVMIGLPATLHPEGAFMQALWRVLEITLGILCTGLVNGLILPQSTRADLRNTLHGRFRDFAAFACEGLAGGLDTERFDAANAHFAAAAVSLENMRNATAFEDPHMRMRSGRLARLNNEFMVLSTRFHGLHQLLRRVAHETPRAPSPTVRASSAGESAGSQGFASRAGSYEEPQSGVAVLDALAPCLAEVARLLAPLRDRLSSEADASALAQRLEACKVELMQLIRTGRAQLAMQQPSEARALDFDTAAELLYRFVDDLHNYAQTHASLLEHHHSREQWKESFRPRANAVAAAVAGLRSSLLILALSAFWMATAWPSGGTFAMTVGMVSALASSSSNPRRLSAQLSLGALAGACLGFVTTFWVLPWLDGFALLCCALAPVVALGAFLLSRPQYAGAGLGLLVWFCMISLPANLTLYDPHRVINEYLASLLSMGLATVAAGVLLPPNRRWLWRRLERDLRMCVVQAVSGRMKGLVSGFESGTRDLLNQAYLYSAGRPDVQRQLLRWMFLVQEVGHAVIELRLEQARLPALSCYAEHMHWRNAIRAMGRALVRLFIQPSEANRQRALAAVEQAIDSVRSTAEPCAPQFETSPLRRLQSYLHFIRTSLLDPQTPLRDAAVPAHSQGFAHAT</sequence>
<evidence type="ECO:0000256" key="1">
    <source>
        <dbReference type="ARBA" id="ARBA00004651"/>
    </source>
</evidence>
<keyword evidence="3" id="KW-1003">Cell membrane</keyword>
<dbReference type="Pfam" id="PF04632">
    <property type="entry name" value="FUSC"/>
    <property type="match status" value="1"/>
</dbReference>
<dbReference type="PANTHER" id="PTHR30509:SF9">
    <property type="entry name" value="MULTIDRUG RESISTANCE PROTEIN MDTO"/>
    <property type="match status" value="1"/>
</dbReference>
<feature type="transmembrane region" description="Helical" evidence="8">
    <location>
        <begin position="20"/>
        <end position="38"/>
    </location>
</feature>
<reference evidence="9 10" key="1">
    <citation type="submission" date="2021-04" db="EMBL/GenBank/DDBJ databases">
        <title>Pseudomonas boanensis sp. nov., a bacterium isolated from river water used for household purposes in Boane District, Mozambique.</title>
        <authorList>
            <person name="Nicklasson M."/>
            <person name="Martin-Rodriguez A.J."/>
            <person name="Thorell K."/>
            <person name="Neves L."/>
            <person name="Mussagy A."/>
            <person name="Rydberg H.A."/>
            <person name="Hernroth B."/>
            <person name="Svensson-Stadler L."/>
            <person name="Sjoling A."/>
        </authorList>
    </citation>
    <scope>NUCLEOTIDE SEQUENCE [LARGE SCALE GENOMIC DNA]</scope>
    <source>
        <strain evidence="9 10">DB1</strain>
    </source>
</reference>
<name>A0ABS5XBW8_9GAMM</name>
<feature type="transmembrane region" description="Helical" evidence="8">
    <location>
        <begin position="68"/>
        <end position="87"/>
    </location>
</feature>
<evidence type="ECO:0000313" key="10">
    <source>
        <dbReference type="Proteomes" id="UP001519667"/>
    </source>
</evidence>
<keyword evidence="6 8" id="KW-0472">Membrane</keyword>
<feature type="compositionally biased region" description="Low complexity" evidence="7">
    <location>
        <begin position="277"/>
        <end position="291"/>
    </location>
</feature>
<gene>
    <name evidence="9" type="ORF">J7302_00150</name>
</gene>
<evidence type="ECO:0000256" key="2">
    <source>
        <dbReference type="ARBA" id="ARBA00022448"/>
    </source>
</evidence>
<protein>
    <submittedName>
        <fullName evidence="9">FUSC family protein</fullName>
    </submittedName>
</protein>
<evidence type="ECO:0000256" key="4">
    <source>
        <dbReference type="ARBA" id="ARBA00022692"/>
    </source>
</evidence>
<feature type="transmembrane region" description="Helical" evidence="8">
    <location>
        <begin position="496"/>
        <end position="514"/>
    </location>
</feature>
<feature type="transmembrane region" description="Helical" evidence="8">
    <location>
        <begin position="415"/>
        <end position="435"/>
    </location>
</feature>
<feature type="transmembrane region" description="Helical" evidence="8">
    <location>
        <begin position="93"/>
        <end position="111"/>
    </location>
</feature>
<evidence type="ECO:0000256" key="8">
    <source>
        <dbReference type="SAM" id="Phobius"/>
    </source>
</evidence>
<evidence type="ECO:0000313" key="9">
    <source>
        <dbReference type="EMBL" id="MBT8764570.1"/>
    </source>
</evidence>
<proteinExistence type="predicted"/>
<dbReference type="EMBL" id="JAGTIS010000001">
    <property type="protein sequence ID" value="MBT8764570.1"/>
    <property type="molecule type" value="Genomic_DNA"/>
</dbReference>